<evidence type="ECO:0000313" key="3">
    <source>
        <dbReference type="Proteomes" id="UP000242917"/>
    </source>
</evidence>
<evidence type="ECO:0000256" key="1">
    <source>
        <dbReference type="SAM" id="Phobius"/>
    </source>
</evidence>
<keyword evidence="1" id="KW-1133">Transmembrane helix</keyword>
<dbReference type="AlphaFoldDB" id="A0A2H5A1A7"/>
<feature type="transmembrane region" description="Helical" evidence="1">
    <location>
        <begin position="47"/>
        <end position="64"/>
    </location>
</feature>
<dbReference type="InterPro" id="IPR055956">
    <property type="entry name" value="DUF7534"/>
</dbReference>
<gene>
    <name evidence="2" type="ORF">BVU17_13480</name>
</gene>
<reference evidence="2 3" key="1">
    <citation type="submission" date="2017-01" db="EMBL/GenBank/DDBJ databases">
        <title>A Red Light-Sensitive Sensory Rhodopsin I From Haloarcula taiwanensis, A New Haloarchaeon Isolated From Taiwan.</title>
        <authorList>
            <person name="Yang C.-S."/>
            <person name="Han Y.-A."/>
            <person name="Chen P.-C."/>
            <person name="Ng W.V."/>
            <person name="Chen T.-W."/>
        </authorList>
    </citation>
    <scope>NUCLEOTIDE SEQUENCE [LARGE SCALE GENOMIC DNA]</scope>
    <source>
        <strain evidence="2 3">Taiwanensis</strain>
    </source>
</reference>
<feature type="transmembrane region" description="Helical" evidence="1">
    <location>
        <begin position="85"/>
        <end position="103"/>
    </location>
</feature>
<keyword evidence="3" id="KW-1185">Reference proteome</keyword>
<dbReference type="Proteomes" id="UP000242917">
    <property type="component" value="Chromosome I"/>
</dbReference>
<dbReference type="Pfam" id="PF24378">
    <property type="entry name" value="DUF7534"/>
    <property type="match status" value="1"/>
</dbReference>
<keyword evidence="1" id="KW-0472">Membrane</keyword>
<dbReference type="EMBL" id="CP019154">
    <property type="protein sequence ID" value="AUG48485.1"/>
    <property type="molecule type" value="Genomic_DNA"/>
</dbReference>
<organism evidence="2 3">
    <name type="scientific">Haloarcula taiwanensis</name>
    <dbReference type="NCBI Taxonomy" id="1932004"/>
    <lineage>
        <taxon>Archaea</taxon>
        <taxon>Methanobacteriati</taxon>
        <taxon>Methanobacteriota</taxon>
        <taxon>Stenosarchaea group</taxon>
        <taxon>Halobacteria</taxon>
        <taxon>Halobacteriales</taxon>
        <taxon>Haloarculaceae</taxon>
        <taxon>Haloarcula</taxon>
    </lineage>
</organism>
<feature type="transmembrane region" description="Helical" evidence="1">
    <location>
        <begin position="109"/>
        <end position="130"/>
    </location>
</feature>
<name>A0A2H5A1A7_9EURY</name>
<protein>
    <submittedName>
        <fullName evidence="2">Uncharacterized protein</fullName>
    </submittedName>
</protein>
<sequence length="143" mass="15863">MQSAPFAVEQSLIGAALALTTVIYVGNLIALGYWARAEASARNGSTLWTFLFLYTGFGLVYYVWVRYVRHDWESRSEPADRRERIVTAYSLAVLLAFIVGAFVTPPDPMTQTLTLPPLFAVSFVVSYLFVTRGSVDGRGRTTV</sequence>
<proteinExistence type="predicted"/>
<dbReference type="OrthoDB" id="239293at2157"/>
<keyword evidence="1" id="KW-0812">Transmembrane</keyword>
<dbReference type="KEGG" id="hta:BVU17_13480"/>
<feature type="transmembrane region" description="Helical" evidence="1">
    <location>
        <begin position="12"/>
        <end position="35"/>
    </location>
</feature>
<accession>A0A2H5A1A7</accession>
<evidence type="ECO:0000313" key="2">
    <source>
        <dbReference type="EMBL" id="AUG48485.1"/>
    </source>
</evidence>